<organism evidence="2 3">
    <name type="scientific">Trematosphaeria pertusa</name>
    <dbReference type="NCBI Taxonomy" id="390896"/>
    <lineage>
        <taxon>Eukaryota</taxon>
        <taxon>Fungi</taxon>
        <taxon>Dikarya</taxon>
        <taxon>Ascomycota</taxon>
        <taxon>Pezizomycotina</taxon>
        <taxon>Dothideomycetes</taxon>
        <taxon>Pleosporomycetidae</taxon>
        <taxon>Pleosporales</taxon>
        <taxon>Massarineae</taxon>
        <taxon>Trematosphaeriaceae</taxon>
        <taxon>Trematosphaeria</taxon>
    </lineage>
</organism>
<name>A0A6A6IYC2_9PLEO</name>
<dbReference type="Proteomes" id="UP000800094">
    <property type="component" value="Unassembled WGS sequence"/>
</dbReference>
<dbReference type="EMBL" id="ML987190">
    <property type="protein sequence ID" value="KAF2255037.1"/>
    <property type="molecule type" value="Genomic_DNA"/>
</dbReference>
<keyword evidence="1" id="KW-0472">Membrane</keyword>
<sequence length="60" mass="6780">MHCFGDISDLVQFFLGSMGCFSSLVWTCSLLAQSFTLFLVSDFPSILNLAYPHYDIGFYL</sequence>
<dbReference type="RefSeq" id="XP_033690041.1">
    <property type="nucleotide sequence ID" value="XM_033819965.1"/>
</dbReference>
<dbReference type="AlphaFoldDB" id="A0A6A6IYC2"/>
<keyword evidence="3" id="KW-1185">Reference proteome</keyword>
<protein>
    <submittedName>
        <fullName evidence="2">Uncharacterized protein</fullName>
    </submittedName>
</protein>
<accession>A0A6A6IYC2</accession>
<reference evidence="2" key="1">
    <citation type="journal article" date="2020" name="Stud. Mycol.">
        <title>101 Dothideomycetes genomes: a test case for predicting lifestyles and emergence of pathogens.</title>
        <authorList>
            <person name="Haridas S."/>
            <person name="Albert R."/>
            <person name="Binder M."/>
            <person name="Bloem J."/>
            <person name="Labutti K."/>
            <person name="Salamov A."/>
            <person name="Andreopoulos B."/>
            <person name="Baker S."/>
            <person name="Barry K."/>
            <person name="Bills G."/>
            <person name="Bluhm B."/>
            <person name="Cannon C."/>
            <person name="Castanera R."/>
            <person name="Culley D."/>
            <person name="Daum C."/>
            <person name="Ezra D."/>
            <person name="Gonzalez J."/>
            <person name="Henrissat B."/>
            <person name="Kuo A."/>
            <person name="Liang C."/>
            <person name="Lipzen A."/>
            <person name="Lutzoni F."/>
            <person name="Magnuson J."/>
            <person name="Mondo S."/>
            <person name="Nolan M."/>
            <person name="Ohm R."/>
            <person name="Pangilinan J."/>
            <person name="Park H.-J."/>
            <person name="Ramirez L."/>
            <person name="Alfaro M."/>
            <person name="Sun H."/>
            <person name="Tritt A."/>
            <person name="Yoshinaga Y."/>
            <person name="Zwiers L.-H."/>
            <person name="Turgeon B."/>
            <person name="Goodwin S."/>
            <person name="Spatafora J."/>
            <person name="Crous P."/>
            <person name="Grigoriev I."/>
        </authorList>
    </citation>
    <scope>NUCLEOTIDE SEQUENCE</scope>
    <source>
        <strain evidence="2">CBS 122368</strain>
    </source>
</reference>
<keyword evidence="1" id="KW-1133">Transmembrane helix</keyword>
<keyword evidence="1" id="KW-0812">Transmembrane</keyword>
<proteinExistence type="predicted"/>
<gene>
    <name evidence="2" type="ORF">BU26DRAFT_150008</name>
</gene>
<evidence type="ECO:0000313" key="2">
    <source>
        <dbReference type="EMBL" id="KAF2255037.1"/>
    </source>
</evidence>
<dbReference type="GeneID" id="54573295"/>
<feature type="transmembrane region" description="Helical" evidence="1">
    <location>
        <begin position="12"/>
        <end position="40"/>
    </location>
</feature>
<evidence type="ECO:0000313" key="3">
    <source>
        <dbReference type="Proteomes" id="UP000800094"/>
    </source>
</evidence>
<evidence type="ECO:0000256" key="1">
    <source>
        <dbReference type="SAM" id="Phobius"/>
    </source>
</evidence>